<dbReference type="Pfam" id="PF05368">
    <property type="entry name" value="NmrA"/>
    <property type="match status" value="1"/>
</dbReference>
<feature type="domain" description="NmrA-like" evidence="1">
    <location>
        <begin position="2"/>
        <end position="177"/>
    </location>
</feature>
<dbReference type="SUPFAM" id="SSF51735">
    <property type="entry name" value="NAD(P)-binding Rossmann-fold domains"/>
    <property type="match status" value="1"/>
</dbReference>
<evidence type="ECO:0000313" key="2">
    <source>
        <dbReference type="EMBL" id="ORZ33199.1"/>
    </source>
</evidence>
<reference evidence="2 3" key="1">
    <citation type="submission" date="2016-07" db="EMBL/GenBank/DDBJ databases">
        <title>Pervasive Adenine N6-methylation of Active Genes in Fungi.</title>
        <authorList>
            <consortium name="DOE Joint Genome Institute"/>
            <person name="Mondo S.J."/>
            <person name="Dannebaum R.O."/>
            <person name="Kuo R.C."/>
            <person name="Labutti K."/>
            <person name="Haridas S."/>
            <person name="Kuo A."/>
            <person name="Salamov A."/>
            <person name="Ahrendt S.R."/>
            <person name="Lipzen A."/>
            <person name="Sullivan W."/>
            <person name="Andreopoulos W.B."/>
            <person name="Clum A."/>
            <person name="Lindquist E."/>
            <person name="Daum C."/>
            <person name="Ramamoorthy G.K."/>
            <person name="Gryganskyi A."/>
            <person name="Culley D."/>
            <person name="Magnuson J.K."/>
            <person name="James T.Y."/>
            <person name="O'Malley M.A."/>
            <person name="Stajich J.E."/>
            <person name="Spatafora J.W."/>
            <person name="Visel A."/>
            <person name="Grigoriev I.V."/>
        </authorList>
    </citation>
    <scope>NUCLEOTIDE SEQUENCE [LARGE SCALE GENOMIC DNA]</scope>
    <source>
        <strain evidence="2 3">PL171</strain>
    </source>
</reference>
<dbReference type="Gene3D" id="3.40.50.720">
    <property type="entry name" value="NAD(P)-binding Rossmann-like Domain"/>
    <property type="match status" value="1"/>
</dbReference>
<keyword evidence="3" id="KW-1185">Reference proteome</keyword>
<dbReference type="OrthoDB" id="10254221at2759"/>
<dbReference type="InterPro" id="IPR036291">
    <property type="entry name" value="NAD(P)-bd_dom_sf"/>
</dbReference>
<name>A0A1Y2HF76_9FUNG</name>
<evidence type="ECO:0000313" key="3">
    <source>
        <dbReference type="Proteomes" id="UP000193411"/>
    </source>
</evidence>
<dbReference type="PANTHER" id="PTHR43162:SF1">
    <property type="entry name" value="PRESTALK A DIFFERENTIATION PROTEIN A"/>
    <property type="match status" value="1"/>
</dbReference>
<gene>
    <name evidence="2" type="ORF">BCR44DRAFT_50108</name>
</gene>
<dbReference type="STRING" id="765915.A0A1Y2HF76"/>
<proteinExistence type="predicted"/>
<dbReference type="InterPro" id="IPR051604">
    <property type="entry name" value="Ergot_Alk_Oxidoreductase"/>
</dbReference>
<accession>A0A1Y2HF76</accession>
<dbReference type="Proteomes" id="UP000193411">
    <property type="component" value="Unassembled WGS sequence"/>
</dbReference>
<protein>
    <recommendedName>
        <fullName evidence="1">NmrA-like domain-containing protein</fullName>
    </recommendedName>
</protein>
<dbReference type="EMBL" id="MCFL01000037">
    <property type="protein sequence ID" value="ORZ33199.1"/>
    <property type="molecule type" value="Genomic_DNA"/>
</dbReference>
<dbReference type="AlphaFoldDB" id="A0A1Y2HF76"/>
<organism evidence="2 3">
    <name type="scientific">Catenaria anguillulae PL171</name>
    <dbReference type="NCBI Taxonomy" id="765915"/>
    <lineage>
        <taxon>Eukaryota</taxon>
        <taxon>Fungi</taxon>
        <taxon>Fungi incertae sedis</taxon>
        <taxon>Blastocladiomycota</taxon>
        <taxon>Blastocladiomycetes</taxon>
        <taxon>Blastocladiales</taxon>
        <taxon>Catenariaceae</taxon>
        <taxon>Catenaria</taxon>
    </lineage>
</organism>
<dbReference type="InterPro" id="IPR008030">
    <property type="entry name" value="NmrA-like"/>
</dbReference>
<sequence length="368" mass="41079">MSGCDILFIIPSNAENRVEQVVNYVRAAVRDRVKFILLLSLVQPTSAAGKQSLFARQFQDMETLVSESGIPCAFLRSSFFMQSLLSHYREIRDYCTISLPIGRGTTAPVDVKDVARAACAILVDPAMHAFKAYDLMGPQVLSGDDLAAAASRALGRRITFRACDPNEFIQVYRDHGVPEWLARGFFEILDLHATGGMGSGEEVGFFMHLTGHEPTTVETFFRACADLLAPTTTAGGREYHEPRVPGAYRGRGVPSKGYEALEQGEELYQLLRELVTDKQRVLQAKYDLLREEEANLDRMIDLFERWEHSISTSSTRFGVGGAYSRDDSAYIGGGDSDCDYNYGTEGRRWRGKSGRGSRRRRSSYVVDY</sequence>
<dbReference type="PANTHER" id="PTHR43162">
    <property type="match status" value="1"/>
</dbReference>
<evidence type="ECO:0000259" key="1">
    <source>
        <dbReference type="Pfam" id="PF05368"/>
    </source>
</evidence>
<comment type="caution">
    <text evidence="2">The sequence shown here is derived from an EMBL/GenBank/DDBJ whole genome shotgun (WGS) entry which is preliminary data.</text>
</comment>